<dbReference type="EMBL" id="SHAH01000073">
    <property type="protein sequence ID" value="RZO75009.1"/>
    <property type="molecule type" value="Genomic_DNA"/>
</dbReference>
<dbReference type="GO" id="GO:0005840">
    <property type="term" value="C:ribosome"/>
    <property type="evidence" value="ECO:0007669"/>
    <property type="project" value="UniProtKB-KW"/>
</dbReference>
<evidence type="ECO:0000313" key="7">
    <source>
        <dbReference type="EMBL" id="RZO75009.1"/>
    </source>
</evidence>
<evidence type="ECO:0000313" key="8">
    <source>
        <dbReference type="Proteomes" id="UP000320404"/>
    </source>
</evidence>
<dbReference type="NCBIfam" id="TIGR00406">
    <property type="entry name" value="prmA"/>
    <property type="match status" value="1"/>
</dbReference>
<dbReference type="GO" id="GO:0016279">
    <property type="term" value="F:protein-lysine N-methyltransferase activity"/>
    <property type="evidence" value="ECO:0007669"/>
    <property type="project" value="TreeGrafter"/>
</dbReference>
<dbReference type="Gene3D" id="3.40.50.150">
    <property type="entry name" value="Vaccinia Virus protein VP39"/>
    <property type="match status" value="1"/>
</dbReference>
<comment type="catalytic activity">
    <reaction evidence="6">
        <text>L-lysyl-[protein] + 3 S-adenosyl-L-methionine = N(6),N(6),N(6)-trimethyl-L-lysyl-[protein] + 3 S-adenosyl-L-homocysteine + 3 H(+)</text>
        <dbReference type="Rhea" id="RHEA:54192"/>
        <dbReference type="Rhea" id="RHEA-COMP:9752"/>
        <dbReference type="Rhea" id="RHEA-COMP:13826"/>
        <dbReference type="ChEBI" id="CHEBI:15378"/>
        <dbReference type="ChEBI" id="CHEBI:29969"/>
        <dbReference type="ChEBI" id="CHEBI:57856"/>
        <dbReference type="ChEBI" id="CHEBI:59789"/>
        <dbReference type="ChEBI" id="CHEBI:61961"/>
    </reaction>
</comment>
<comment type="caution">
    <text evidence="7">The sequence shown here is derived from an EMBL/GenBank/DDBJ whole genome shotgun (WGS) entry which is preliminary data.</text>
</comment>
<feature type="binding site" evidence="6">
    <location>
        <position position="165"/>
    </location>
    <ligand>
        <name>S-adenosyl-L-methionine</name>
        <dbReference type="ChEBI" id="CHEBI:59789"/>
    </ligand>
</feature>
<evidence type="ECO:0000256" key="6">
    <source>
        <dbReference type="HAMAP-Rule" id="MF_00735"/>
    </source>
</evidence>
<evidence type="ECO:0000256" key="1">
    <source>
        <dbReference type="ARBA" id="ARBA00009741"/>
    </source>
</evidence>
<dbReference type="PANTHER" id="PTHR43648:SF1">
    <property type="entry name" value="ELECTRON TRANSFER FLAVOPROTEIN BETA SUBUNIT LYSINE METHYLTRANSFERASE"/>
    <property type="match status" value="1"/>
</dbReference>
<dbReference type="AlphaFoldDB" id="A0A520RXQ9"/>
<dbReference type="CDD" id="cd02440">
    <property type="entry name" value="AdoMet_MTases"/>
    <property type="match status" value="1"/>
</dbReference>
<dbReference type="InterPro" id="IPR050078">
    <property type="entry name" value="Ribosomal_L11_MeTrfase_PrmA"/>
</dbReference>
<dbReference type="GO" id="GO:0032259">
    <property type="term" value="P:methylation"/>
    <property type="evidence" value="ECO:0007669"/>
    <property type="project" value="UniProtKB-KW"/>
</dbReference>
<protein>
    <recommendedName>
        <fullName evidence="6">Ribosomal protein L11 methyltransferase</fullName>
        <shortName evidence="6">L11 Mtase</shortName>
        <ecNumber evidence="6">2.1.1.-</ecNumber>
    </recommendedName>
</protein>
<dbReference type="InterPro" id="IPR004498">
    <property type="entry name" value="Ribosomal_PrmA_MeTrfase"/>
</dbReference>
<sequence>MWQQILLKLRAEHSAELEELLLEAGASSVTLMDAEDQAVFQKKPGATPLWDTSALLGLFPIENDLGSLVATLQFHPQVLNRESLQVTALEDQAWERAWMKDFQPRQFGERLWICPSWQPPPDPEAVNIMLDPGMAFGTGTHATTAMCLGWLEQAQLQSKEVIDYGSGSGVLAIGAALLGAGQVYAVDNDPQAIAATIDNSHRNNIPQQTITAHLPKTLPKLHSDILLANILAEPLHELADHFAALVKPGGSIVLSGILTEQAGPLSESYGRWFAMSRPEIREGWVLLHGTRKA</sequence>
<dbReference type="Pfam" id="PF06325">
    <property type="entry name" value="PrmA"/>
    <property type="match status" value="1"/>
</dbReference>
<keyword evidence="7" id="KW-0687">Ribonucleoprotein</keyword>
<dbReference type="SUPFAM" id="SSF53335">
    <property type="entry name" value="S-adenosyl-L-methionine-dependent methyltransferases"/>
    <property type="match status" value="1"/>
</dbReference>
<comment type="similarity">
    <text evidence="1 6">Belongs to the methyltransferase superfamily. PrmA family.</text>
</comment>
<evidence type="ECO:0000256" key="4">
    <source>
        <dbReference type="ARBA" id="ARBA00022679"/>
    </source>
</evidence>
<dbReference type="InterPro" id="IPR029063">
    <property type="entry name" value="SAM-dependent_MTases_sf"/>
</dbReference>
<keyword evidence="4 6" id="KW-0808">Transferase</keyword>
<dbReference type="EC" id="2.1.1.-" evidence="6"/>
<feature type="binding site" evidence="6">
    <location>
        <position position="229"/>
    </location>
    <ligand>
        <name>S-adenosyl-L-methionine</name>
        <dbReference type="ChEBI" id="CHEBI:59789"/>
    </ligand>
</feature>
<feature type="binding site" evidence="6">
    <location>
        <position position="144"/>
    </location>
    <ligand>
        <name>S-adenosyl-L-methionine</name>
        <dbReference type="ChEBI" id="CHEBI:59789"/>
    </ligand>
</feature>
<evidence type="ECO:0000256" key="3">
    <source>
        <dbReference type="ARBA" id="ARBA00022603"/>
    </source>
</evidence>
<dbReference type="HAMAP" id="MF_00735">
    <property type="entry name" value="Methyltr_PrmA"/>
    <property type="match status" value="1"/>
</dbReference>
<reference evidence="7 8" key="1">
    <citation type="submission" date="2019-02" db="EMBL/GenBank/DDBJ databases">
        <title>Prokaryotic population dynamics and viral predation in marine succession experiment using metagenomics: the confinement effect.</title>
        <authorList>
            <person name="Haro-Moreno J.M."/>
            <person name="Rodriguez-Valera F."/>
            <person name="Lopez-Perez M."/>
        </authorList>
    </citation>
    <scope>NUCLEOTIDE SEQUENCE [LARGE SCALE GENOMIC DNA]</scope>
    <source>
        <strain evidence="7">MED-G158</strain>
    </source>
</reference>
<gene>
    <name evidence="6" type="primary">prmA</name>
    <name evidence="7" type="ORF">EVA69_04915</name>
</gene>
<feature type="binding site" evidence="6">
    <location>
        <position position="187"/>
    </location>
    <ligand>
        <name>S-adenosyl-L-methionine</name>
        <dbReference type="ChEBI" id="CHEBI:59789"/>
    </ligand>
</feature>
<keyword evidence="5 6" id="KW-0949">S-adenosyl-L-methionine</keyword>
<name>A0A520RXQ9_9GAMM</name>
<dbReference type="PANTHER" id="PTHR43648">
    <property type="entry name" value="ELECTRON TRANSFER FLAVOPROTEIN BETA SUBUNIT LYSINE METHYLTRANSFERASE"/>
    <property type="match status" value="1"/>
</dbReference>
<keyword evidence="2 6" id="KW-0963">Cytoplasm</keyword>
<comment type="subcellular location">
    <subcellularLocation>
        <location evidence="6">Cytoplasm</location>
    </subcellularLocation>
</comment>
<dbReference type="Proteomes" id="UP000320404">
    <property type="component" value="Unassembled WGS sequence"/>
</dbReference>
<keyword evidence="3 6" id="KW-0489">Methyltransferase</keyword>
<organism evidence="7 8">
    <name type="scientific">OM182 bacterium</name>
    <dbReference type="NCBI Taxonomy" id="2510334"/>
    <lineage>
        <taxon>Bacteria</taxon>
        <taxon>Pseudomonadati</taxon>
        <taxon>Pseudomonadota</taxon>
        <taxon>Gammaproteobacteria</taxon>
        <taxon>OMG group</taxon>
        <taxon>OM182 clade</taxon>
    </lineage>
</organism>
<keyword evidence="7" id="KW-0689">Ribosomal protein</keyword>
<dbReference type="PIRSF" id="PIRSF000401">
    <property type="entry name" value="RPL11_MTase"/>
    <property type="match status" value="1"/>
</dbReference>
<comment type="function">
    <text evidence="6">Methylates ribosomal protein L11.</text>
</comment>
<dbReference type="GO" id="GO:0005829">
    <property type="term" value="C:cytosol"/>
    <property type="evidence" value="ECO:0007669"/>
    <property type="project" value="TreeGrafter"/>
</dbReference>
<evidence type="ECO:0000256" key="2">
    <source>
        <dbReference type="ARBA" id="ARBA00022490"/>
    </source>
</evidence>
<proteinExistence type="inferred from homology"/>
<accession>A0A520RXQ9</accession>
<evidence type="ECO:0000256" key="5">
    <source>
        <dbReference type="ARBA" id="ARBA00022691"/>
    </source>
</evidence>